<proteinExistence type="predicted"/>
<dbReference type="EMBL" id="SRLO01000028">
    <property type="protein sequence ID" value="TNN84219.1"/>
    <property type="molecule type" value="Genomic_DNA"/>
</dbReference>
<gene>
    <name evidence="1" type="ORF">EYF80_005546</name>
</gene>
<protein>
    <submittedName>
        <fullName evidence="1">Uncharacterized protein</fullName>
    </submittedName>
</protein>
<keyword evidence="2" id="KW-1185">Reference proteome</keyword>
<evidence type="ECO:0000313" key="2">
    <source>
        <dbReference type="Proteomes" id="UP000314294"/>
    </source>
</evidence>
<comment type="caution">
    <text evidence="1">The sequence shown here is derived from an EMBL/GenBank/DDBJ whole genome shotgun (WGS) entry which is preliminary data.</text>
</comment>
<reference evidence="1 2" key="1">
    <citation type="submission" date="2019-03" db="EMBL/GenBank/DDBJ databases">
        <title>First draft genome of Liparis tanakae, snailfish: a comprehensive survey of snailfish specific genes.</title>
        <authorList>
            <person name="Kim W."/>
            <person name="Song I."/>
            <person name="Jeong J.-H."/>
            <person name="Kim D."/>
            <person name="Kim S."/>
            <person name="Ryu S."/>
            <person name="Song J.Y."/>
            <person name="Lee S.K."/>
        </authorList>
    </citation>
    <scope>NUCLEOTIDE SEQUENCE [LARGE SCALE GENOMIC DNA]</scope>
    <source>
        <tissue evidence="1">Muscle</tissue>
    </source>
</reference>
<name>A0A4Z2J1W0_9TELE</name>
<sequence length="85" mass="9844">MTQIPWIAGADETLQEPVTTAVLQPYADLYLKPRKKRMSGSWEGEEQDADEVQFKETDEVTACRRNDHRLRAARFQTFILGLFPM</sequence>
<evidence type="ECO:0000313" key="1">
    <source>
        <dbReference type="EMBL" id="TNN84219.1"/>
    </source>
</evidence>
<organism evidence="1 2">
    <name type="scientific">Liparis tanakae</name>
    <name type="common">Tanaka's snailfish</name>
    <dbReference type="NCBI Taxonomy" id="230148"/>
    <lineage>
        <taxon>Eukaryota</taxon>
        <taxon>Metazoa</taxon>
        <taxon>Chordata</taxon>
        <taxon>Craniata</taxon>
        <taxon>Vertebrata</taxon>
        <taxon>Euteleostomi</taxon>
        <taxon>Actinopterygii</taxon>
        <taxon>Neopterygii</taxon>
        <taxon>Teleostei</taxon>
        <taxon>Neoteleostei</taxon>
        <taxon>Acanthomorphata</taxon>
        <taxon>Eupercaria</taxon>
        <taxon>Perciformes</taxon>
        <taxon>Cottioidei</taxon>
        <taxon>Cottales</taxon>
        <taxon>Liparidae</taxon>
        <taxon>Liparis</taxon>
    </lineage>
</organism>
<dbReference type="AlphaFoldDB" id="A0A4Z2J1W0"/>
<dbReference type="Proteomes" id="UP000314294">
    <property type="component" value="Unassembled WGS sequence"/>
</dbReference>
<accession>A0A4Z2J1W0</accession>